<dbReference type="Gramene" id="ESR50183">
    <property type="protein sequence ID" value="ESR50183"/>
    <property type="gene ID" value="CICLE_v10033976mg"/>
</dbReference>
<name>V4SQY2_CITCL</name>
<dbReference type="Pfam" id="PF02861">
    <property type="entry name" value="Clp_N"/>
    <property type="match status" value="1"/>
</dbReference>
<keyword evidence="1" id="KW-0677">Repeat</keyword>
<accession>V4SQY2</accession>
<keyword evidence="4" id="KW-1185">Reference proteome</keyword>
<dbReference type="EMBL" id="KI536726">
    <property type="protein sequence ID" value="ESR50183.1"/>
    <property type="molecule type" value="Genomic_DNA"/>
</dbReference>
<dbReference type="InterPro" id="IPR036628">
    <property type="entry name" value="Clp_N_dom_sf"/>
</dbReference>
<gene>
    <name evidence="3" type="ORF">CICLE_v10033976mg</name>
</gene>
<organism evidence="3 4">
    <name type="scientific">Citrus clementina</name>
    <name type="common">Clementine</name>
    <name type="synonym">Citrus deliciosa x Citrus sinensis</name>
    <dbReference type="NCBI Taxonomy" id="85681"/>
    <lineage>
        <taxon>Eukaryota</taxon>
        <taxon>Viridiplantae</taxon>
        <taxon>Streptophyta</taxon>
        <taxon>Embryophyta</taxon>
        <taxon>Tracheophyta</taxon>
        <taxon>Spermatophyta</taxon>
        <taxon>Magnoliopsida</taxon>
        <taxon>eudicotyledons</taxon>
        <taxon>Gunneridae</taxon>
        <taxon>Pentapetalae</taxon>
        <taxon>rosids</taxon>
        <taxon>malvids</taxon>
        <taxon>Sapindales</taxon>
        <taxon>Rutaceae</taxon>
        <taxon>Aurantioideae</taxon>
        <taxon>Citrus</taxon>
    </lineage>
</organism>
<dbReference type="eggNOG" id="KOG1051">
    <property type="taxonomic scope" value="Eukaryota"/>
</dbReference>
<feature type="domain" description="Clp R" evidence="2">
    <location>
        <begin position="92"/>
        <end position="139"/>
    </location>
</feature>
<evidence type="ECO:0000313" key="3">
    <source>
        <dbReference type="EMBL" id="ESR50183.1"/>
    </source>
</evidence>
<dbReference type="AlphaFoldDB" id="V4SQY2"/>
<evidence type="ECO:0000256" key="1">
    <source>
        <dbReference type="PROSITE-ProRule" id="PRU01251"/>
    </source>
</evidence>
<evidence type="ECO:0000259" key="2">
    <source>
        <dbReference type="PROSITE" id="PS51903"/>
    </source>
</evidence>
<protein>
    <recommendedName>
        <fullName evidence="2">Clp R domain-containing protein</fullName>
    </recommendedName>
</protein>
<dbReference type="InterPro" id="IPR044217">
    <property type="entry name" value="CLPT1/2"/>
</dbReference>
<dbReference type="KEGG" id="cic:CICLE_v10033976mg"/>
<dbReference type="InParanoid" id="V4SQY2"/>
<dbReference type="PANTHER" id="PTHR47016:SF5">
    <property type="entry name" value="CLP DOMAIN SUPERFAMILY PROTEIN"/>
    <property type="match status" value="1"/>
</dbReference>
<dbReference type="OMA" id="AFKVIML"/>
<dbReference type="STRING" id="85681.V4SQY2"/>
<sequence>MARLLAQLTNAPALVPGGRHFQSQNAGRSRRNVKMMSYMQPSASRISSFSGLRRSNALDTFTCDFHSTVAVSLSSRRGKSGRAGGFVVKALFERFTEKAFKVIMLAQEEARRLGHNFVGTGAILLGLIGERTGLAAKGS</sequence>
<dbReference type="InterPro" id="IPR004176">
    <property type="entry name" value="Clp_R_N"/>
</dbReference>
<proteinExistence type="predicted"/>
<evidence type="ECO:0000313" key="4">
    <source>
        <dbReference type="Proteomes" id="UP000030687"/>
    </source>
</evidence>
<reference evidence="3 4" key="1">
    <citation type="submission" date="2013-10" db="EMBL/GenBank/DDBJ databases">
        <authorList>
            <consortium name="International Citrus Genome Consortium"/>
            <person name="Jenkins J."/>
            <person name="Schmutz J."/>
            <person name="Prochnik S."/>
            <person name="Rokhsar D."/>
            <person name="Gmitter F."/>
            <person name="Ollitrault P."/>
            <person name="Machado M."/>
            <person name="Talon M."/>
            <person name="Wincker P."/>
            <person name="Jaillon O."/>
            <person name="Morgante M."/>
        </authorList>
    </citation>
    <scope>NUCLEOTIDE SEQUENCE</scope>
    <source>
        <strain evidence="4">cv. Clemenules</strain>
    </source>
</reference>
<dbReference type="PROSITE" id="PS51903">
    <property type="entry name" value="CLP_R"/>
    <property type="match status" value="1"/>
</dbReference>
<dbReference type="PANTHER" id="PTHR47016">
    <property type="entry name" value="ATP-DEPENDENT CLP PROTEASE ATP-BINDING SUBUNIT CLPT1, CHLOROPLASTIC"/>
    <property type="match status" value="1"/>
</dbReference>
<dbReference type="Proteomes" id="UP000030687">
    <property type="component" value="Unassembled WGS sequence"/>
</dbReference>
<dbReference type="Gene3D" id="1.10.1780.10">
    <property type="entry name" value="Clp, N-terminal domain"/>
    <property type="match status" value="1"/>
</dbReference>
<dbReference type="SUPFAM" id="SSF81923">
    <property type="entry name" value="Double Clp-N motif"/>
    <property type="match status" value="1"/>
</dbReference>